<sequence>MKNHTDKMKGVRFLFCVLSTIGLWLCLSHPGLAQNRPPPPTGPVDLYALVVGIGAYSPAGPFDDVFGAEQSANLVAETLAARGARHVMVLASDGQDGGRLIGRSDIREAVFALKRKIRSDRARAPSILFYIFGHGVGDPDVEIFFSVPGSYNGPFDQNSGLTIIQGTITNLDIFGALTQFRIHPSMSGWDELLLPSDAMPNLQNSIESIPRLLETYGKIDRAERMGAEGAPLEGNAPVPFMVLFDNCSNQIDQNLFIDGSIILPFMQSSFRDLLNEGLAFYAAAPGESATTVDAPQPLPPGAAGVYSEGKIGPVARRLLEILRDNVGPLTMSSLVQTFERSTAYDSGSPPSWAPFSHQQSLRADVREVELIPPFGRNARGTIEHRSIVEWR</sequence>
<accession>A0ABY7C0M9</accession>
<dbReference type="Gene3D" id="3.40.50.1460">
    <property type="match status" value="1"/>
</dbReference>
<gene>
    <name evidence="1" type="ORF">OH818_23760</name>
</gene>
<evidence type="ECO:0000313" key="2">
    <source>
        <dbReference type="Proteomes" id="UP001164020"/>
    </source>
</evidence>
<keyword evidence="2" id="KW-1185">Reference proteome</keyword>
<evidence type="ECO:0000313" key="1">
    <source>
        <dbReference type="EMBL" id="WAP68323.1"/>
    </source>
</evidence>
<organism evidence="1 2">
    <name type="scientific">Jiella pelagia</name>
    <dbReference type="NCBI Taxonomy" id="2986949"/>
    <lineage>
        <taxon>Bacteria</taxon>
        <taxon>Pseudomonadati</taxon>
        <taxon>Pseudomonadota</taxon>
        <taxon>Alphaproteobacteria</taxon>
        <taxon>Hyphomicrobiales</taxon>
        <taxon>Aurantimonadaceae</taxon>
        <taxon>Jiella</taxon>
    </lineage>
</organism>
<dbReference type="EMBL" id="CP114029">
    <property type="protein sequence ID" value="WAP68323.1"/>
    <property type="molecule type" value="Genomic_DNA"/>
</dbReference>
<reference evidence="1" key="1">
    <citation type="submission" date="2022-12" db="EMBL/GenBank/DDBJ databases">
        <title>Jiella pelagia sp. nov., isolated from phosphonate enriched culture of Northwest Pacific surface seawater.</title>
        <authorList>
            <person name="Shin D.Y."/>
            <person name="Hwang C.Y."/>
        </authorList>
    </citation>
    <scope>NUCLEOTIDE SEQUENCE</scope>
    <source>
        <strain evidence="1">HL-NP1</strain>
    </source>
</reference>
<evidence type="ECO:0008006" key="3">
    <source>
        <dbReference type="Google" id="ProtNLM"/>
    </source>
</evidence>
<protein>
    <recommendedName>
        <fullName evidence="3">Caspase domain-containing protein</fullName>
    </recommendedName>
</protein>
<dbReference type="Proteomes" id="UP001164020">
    <property type="component" value="Chromosome"/>
</dbReference>
<proteinExistence type="predicted"/>
<name>A0ABY7C0M9_9HYPH</name>
<dbReference type="RefSeq" id="WP_268880800.1">
    <property type="nucleotide sequence ID" value="NZ_CP114029.1"/>
</dbReference>